<organism evidence="2 3">
    <name type="scientific">Plasmodium chabaudi adami</name>
    <dbReference type="NCBI Taxonomy" id="5826"/>
    <lineage>
        <taxon>Eukaryota</taxon>
        <taxon>Sar</taxon>
        <taxon>Alveolata</taxon>
        <taxon>Apicomplexa</taxon>
        <taxon>Aconoidasida</taxon>
        <taxon>Haemosporida</taxon>
        <taxon>Plasmodiidae</taxon>
        <taxon>Plasmodium</taxon>
        <taxon>Plasmodium (Vinckeia)</taxon>
    </lineage>
</organism>
<reference evidence="2 3" key="1">
    <citation type="submission" date="2016-08" db="EMBL/GenBank/DDBJ databases">
        <authorList>
            <consortium name="Pathogen Informatics"/>
        </authorList>
    </citation>
    <scope>NUCLEOTIDE SEQUENCE [LARGE SCALE GENOMIC DNA]</scope>
    <source>
        <strain evidence="2 3">DK</strain>
    </source>
</reference>
<feature type="non-terminal residue" evidence="2">
    <location>
        <position position="856"/>
    </location>
</feature>
<evidence type="ECO:0000256" key="1">
    <source>
        <dbReference type="SAM" id="MobiDB-lite"/>
    </source>
</evidence>
<dbReference type="Proteomes" id="UP000195879">
    <property type="component" value="Unassembled WGS sequence"/>
</dbReference>
<feature type="compositionally biased region" description="Basic and acidic residues" evidence="1">
    <location>
        <begin position="546"/>
        <end position="566"/>
    </location>
</feature>
<dbReference type="AlphaFoldDB" id="A0A1D3LB52"/>
<evidence type="ECO:0000313" key="3">
    <source>
        <dbReference type="Proteomes" id="UP000195879"/>
    </source>
</evidence>
<feature type="compositionally biased region" description="Low complexity" evidence="1">
    <location>
        <begin position="451"/>
        <end position="460"/>
    </location>
</feature>
<feature type="compositionally biased region" description="Basic and acidic residues" evidence="1">
    <location>
        <begin position="397"/>
        <end position="413"/>
    </location>
</feature>
<evidence type="ECO:0000313" key="2">
    <source>
        <dbReference type="EMBL" id="SCL97431.1"/>
    </source>
</evidence>
<gene>
    <name evidence="2" type="ORF">PCHDK_000554100</name>
</gene>
<feature type="compositionally biased region" description="Polar residues" evidence="1">
    <location>
        <begin position="315"/>
        <end position="327"/>
    </location>
</feature>
<feature type="compositionally biased region" description="Gly residues" evidence="1">
    <location>
        <begin position="844"/>
        <end position="856"/>
    </location>
</feature>
<protein>
    <submittedName>
        <fullName evidence="2">CIR protein</fullName>
    </submittedName>
</protein>
<feature type="compositionally biased region" description="Basic and acidic residues" evidence="1">
    <location>
        <begin position="293"/>
        <end position="313"/>
    </location>
</feature>
<dbReference type="EMBL" id="FMIO01000527">
    <property type="protein sequence ID" value="SCL97431.1"/>
    <property type="molecule type" value="Genomic_DNA"/>
</dbReference>
<feature type="region of interest" description="Disordered" evidence="1">
    <location>
        <begin position="239"/>
        <end position="856"/>
    </location>
</feature>
<feature type="compositionally biased region" description="Basic and acidic residues" evidence="1">
    <location>
        <begin position="508"/>
        <end position="518"/>
    </location>
</feature>
<feature type="compositionally biased region" description="Polar residues" evidence="1">
    <location>
        <begin position="600"/>
        <end position="613"/>
    </location>
</feature>
<feature type="compositionally biased region" description="Gly residues" evidence="1">
    <location>
        <begin position="810"/>
        <end position="837"/>
    </location>
</feature>
<name>A0A1D3LB52_PLACE</name>
<feature type="compositionally biased region" description="Polar residues" evidence="1">
    <location>
        <begin position="642"/>
        <end position="656"/>
    </location>
</feature>
<feature type="non-terminal residue" evidence="2">
    <location>
        <position position="1"/>
    </location>
</feature>
<feature type="compositionally biased region" description="Gly residues" evidence="1">
    <location>
        <begin position="461"/>
        <end position="475"/>
    </location>
</feature>
<proteinExistence type="predicted"/>
<dbReference type="Pfam" id="PF06022">
    <property type="entry name" value="Cir_Bir_Yir"/>
    <property type="match status" value="1"/>
</dbReference>
<sequence>CGLLIEADGYFNGKDVDTTKINEEVTIKGYCSNDGCKTNEAGINALAAYIFRLFKESINSDEYNDYDEYFLMWLSDKLFKIHSKSKDKNKKITLSQAYDMYLKKHKVILNYWDLFDNIKGLKNANLKYMSEFYKLLNKICITITDYSENGTESKNIIMNSTECSNQYMMLYNWFSECKSHFHLLNKLKYIYDRFRKPAMKEIRRKKLSIPLQTLTTITGVEMRSSKVFKSYDFSNSQCKSKKKKTTIPQKEEPPPPPLNQPKDSQDETSPSSQSSNALPKTETGESSSSDVQDASKIDLKTSDNSEGKTKDASGDQGSPGSGTSDTNRVPGGQISNGIQGGGNTIQQGTDGGSGHGTGSRGTSSHQEGDTGGDKGSSSSENKSPVGGLNDQVGSGVEKGKKIGGAKEPRDPSDGKGSQVNEGDRASSESGGADTGKGGPGNSDNEKGVKDSGPGSPSSGTGNLGGGLNGQAGSGGESRNMNGEVKESGAPSGGGGIQISKGDGSNGESDGKNAGKEGSDGGSGSSNNEQGGKDSQPGGSSSGTENLGRKSSDKDLGSNTEDKKNLQIDKGITQDNSMKQHEDLNTPGGPVDNSPKDKGPTDNTMEQHQQNDSLEPNPKEKPQDIQKGTPPLQEPEHHQPQHSGQPKGSQRETSPPSASKPELKNGQRTPDIPPKGASNEQKDSGGGTEHQKRPQSDSKDHVQTPVPNKRGSDDGPASESGSSKYGGKNIDRNPSNTGGVQGDQGNSNDGSSGGPKDSNGGTGDTDKRTLNTGGEQDDKGGSGVKSGKKGDPAGSMHGGVAGGTDINKEGANGGQGGASSGPGVSGGGAGIPVSGKGGTNNVQGDSGGGKGNGTGVS</sequence>
<accession>A0A1D3LB52</accession>
<feature type="compositionally biased region" description="Basic and acidic residues" evidence="1">
    <location>
        <begin position="688"/>
        <end position="701"/>
    </location>
</feature>
<dbReference type="InterPro" id="IPR006477">
    <property type="entry name" value="Yir_bir_cir"/>
</dbReference>
<feature type="compositionally biased region" description="Low complexity" evidence="1">
    <location>
        <begin position="742"/>
        <end position="758"/>
    </location>
</feature>
<feature type="compositionally biased region" description="Gly residues" evidence="1">
    <location>
        <begin position="338"/>
        <end position="359"/>
    </location>
</feature>